<dbReference type="AlphaFoldDB" id="A0A915J128"/>
<sequence length="246" mass="28313">MINMSPANSLINSRGSKDRRVADEETDYNRFKSLKSKAPEKVGASWWNLYPYGDQEFDLTVLDIPNHDTQIDLDFYFPFYGFRFNYTFILPNGIITFSRPDWIQPPYTFPNPKWPDKPDAAFIAPFFAAASFQYVGDVGISNVWYRTVHRPRGDPGDFDIEGRQPSGRDKFPNFNQFAVPPRRQNGYVEDNDLLDVITLDVQEAVSGANGFRAFHALLLTWERMAYGGAPKIIDLEQYDLAKQWVT</sequence>
<dbReference type="InterPro" id="IPR051495">
    <property type="entry name" value="Epithelial_Barrier/Signaling"/>
</dbReference>
<evidence type="ECO:0000313" key="3">
    <source>
        <dbReference type="WBParaSite" id="nRc.2.0.1.t19809-RA"/>
    </source>
</evidence>
<dbReference type="Proteomes" id="UP000887565">
    <property type="component" value="Unplaced"/>
</dbReference>
<name>A0A915J128_ROMCU</name>
<protein>
    <submittedName>
        <fullName evidence="3">Uncharacterized protein</fullName>
    </submittedName>
</protein>
<keyword evidence="2" id="KW-1185">Reference proteome</keyword>
<dbReference type="PANTHER" id="PTHR13802:SF52">
    <property type="entry name" value="MUCIN-4"/>
    <property type="match status" value="1"/>
</dbReference>
<dbReference type="WBParaSite" id="nRc.2.0.1.t19809-RA">
    <property type="protein sequence ID" value="nRc.2.0.1.t19809-RA"/>
    <property type="gene ID" value="nRc.2.0.1.g19809"/>
</dbReference>
<accession>A0A915J128</accession>
<proteinExistence type="predicted"/>
<dbReference type="PANTHER" id="PTHR13802">
    <property type="entry name" value="MUCIN 4-RELATED"/>
    <property type="match status" value="1"/>
</dbReference>
<evidence type="ECO:0000313" key="2">
    <source>
        <dbReference type="Proteomes" id="UP000887565"/>
    </source>
</evidence>
<evidence type="ECO:0000256" key="1">
    <source>
        <dbReference type="SAM" id="MobiDB-lite"/>
    </source>
</evidence>
<feature type="compositionally biased region" description="Polar residues" evidence="1">
    <location>
        <begin position="1"/>
        <end position="14"/>
    </location>
</feature>
<organism evidence="2 3">
    <name type="scientific">Romanomermis culicivorax</name>
    <name type="common">Nematode worm</name>
    <dbReference type="NCBI Taxonomy" id="13658"/>
    <lineage>
        <taxon>Eukaryota</taxon>
        <taxon>Metazoa</taxon>
        <taxon>Ecdysozoa</taxon>
        <taxon>Nematoda</taxon>
        <taxon>Enoplea</taxon>
        <taxon>Dorylaimia</taxon>
        <taxon>Mermithida</taxon>
        <taxon>Mermithoidea</taxon>
        <taxon>Mermithidae</taxon>
        <taxon>Romanomermis</taxon>
    </lineage>
</organism>
<reference evidence="3" key="1">
    <citation type="submission" date="2022-11" db="UniProtKB">
        <authorList>
            <consortium name="WormBaseParasite"/>
        </authorList>
    </citation>
    <scope>IDENTIFICATION</scope>
</reference>
<feature type="region of interest" description="Disordered" evidence="1">
    <location>
        <begin position="1"/>
        <end position="23"/>
    </location>
</feature>